<proteinExistence type="predicted"/>
<organism evidence="1">
    <name type="scientific">marine metagenome</name>
    <dbReference type="NCBI Taxonomy" id="408172"/>
    <lineage>
        <taxon>unclassified sequences</taxon>
        <taxon>metagenomes</taxon>
        <taxon>ecological metagenomes</taxon>
    </lineage>
</organism>
<accession>A0A382MEF8</accession>
<dbReference type="EMBL" id="UINC01093112">
    <property type="protein sequence ID" value="SVC47269.1"/>
    <property type="molecule type" value="Genomic_DNA"/>
</dbReference>
<name>A0A382MEF8_9ZZZZ</name>
<sequence length="39" mass="4290">MSENINLSVILAAGMGSRIDKLQMNKPTSKALRKFKKLG</sequence>
<protein>
    <submittedName>
        <fullName evidence="1">Uncharacterized protein</fullName>
    </submittedName>
</protein>
<reference evidence="1" key="1">
    <citation type="submission" date="2018-05" db="EMBL/GenBank/DDBJ databases">
        <authorList>
            <person name="Lanie J.A."/>
            <person name="Ng W.-L."/>
            <person name="Kazmierczak K.M."/>
            <person name="Andrzejewski T.M."/>
            <person name="Davidsen T.M."/>
            <person name="Wayne K.J."/>
            <person name="Tettelin H."/>
            <person name="Glass J.I."/>
            <person name="Rusch D."/>
            <person name="Podicherti R."/>
            <person name="Tsui H.-C.T."/>
            <person name="Winkler M.E."/>
        </authorList>
    </citation>
    <scope>NUCLEOTIDE SEQUENCE</scope>
</reference>
<gene>
    <name evidence="1" type="ORF">METZ01_LOCUS300123</name>
</gene>
<evidence type="ECO:0000313" key="1">
    <source>
        <dbReference type="EMBL" id="SVC47269.1"/>
    </source>
</evidence>
<dbReference type="AlphaFoldDB" id="A0A382MEF8"/>